<feature type="transmembrane region" description="Helical" evidence="1">
    <location>
        <begin position="79"/>
        <end position="100"/>
    </location>
</feature>
<evidence type="ECO:0000256" key="1">
    <source>
        <dbReference type="SAM" id="Phobius"/>
    </source>
</evidence>
<name>A0A1F6FIV4_9BACT</name>
<keyword evidence="1" id="KW-1133">Transmembrane helix</keyword>
<protein>
    <recommendedName>
        <fullName evidence="4">YggT family protein</fullName>
    </recommendedName>
</protein>
<evidence type="ECO:0000313" key="3">
    <source>
        <dbReference type="Proteomes" id="UP000177395"/>
    </source>
</evidence>
<accession>A0A1F6FIV4</accession>
<comment type="caution">
    <text evidence="2">The sequence shown here is derived from an EMBL/GenBank/DDBJ whole genome shotgun (WGS) entry which is preliminary data.</text>
</comment>
<dbReference type="Pfam" id="PF02325">
    <property type="entry name" value="CCB3_YggT"/>
    <property type="match status" value="1"/>
</dbReference>
<dbReference type="AlphaFoldDB" id="A0A1F6FIV4"/>
<dbReference type="Proteomes" id="UP000177395">
    <property type="component" value="Unassembled WGS sequence"/>
</dbReference>
<sequence length="120" mass="13727">MSNQPTPQETTVLFRTTRIVWYVFYVVEALLAFRFILKLLSANSGAGFTEFIYSVSAIPLAPFRFVFSNNAIGSNVFEWSTLLAMLVYWVLVWGIIKLVLMTRTVDTYRAKDALEEQDSV</sequence>
<dbReference type="InterPro" id="IPR003425">
    <property type="entry name" value="CCB3/YggT"/>
</dbReference>
<reference evidence="2 3" key="1">
    <citation type="journal article" date="2016" name="Nat. Commun.">
        <title>Thousands of microbial genomes shed light on interconnected biogeochemical processes in an aquifer system.</title>
        <authorList>
            <person name="Anantharaman K."/>
            <person name="Brown C.T."/>
            <person name="Hug L.A."/>
            <person name="Sharon I."/>
            <person name="Castelle C.J."/>
            <person name="Probst A.J."/>
            <person name="Thomas B.C."/>
            <person name="Singh A."/>
            <person name="Wilkins M.J."/>
            <person name="Karaoz U."/>
            <person name="Brodie E.L."/>
            <person name="Williams K.H."/>
            <person name="Hubbard S.S."/>
            <person name="Banfield J.F."/>
        </authorList>
    </citation>
    <scope>NUCLEOTIDE SEQUENCE [LARGE SCALE GENOMIC DNA]</scope>
</reference>
<dbReference type="EMBL" id="MFMS01000004">
    <property type="protein sequence ID" value="OGG85823.1"/>
    <property type="molecule type" value="Genomic_DNA"/>
</dbReference>
<gene>
    <name evidence="2" type="ORF">A2392_00150</name>
</gene>
<organism evidence="2 3">
    <name type="scientific">Candidatus Kaiserbacteria bacterium RIFOXYB1_FULL_46_14</name>
    <dbReference type="NCBI Taxonomy" id="1798531"/>
    <lineage>
        <taxon>Bacteria</taxon>
        <taxon>Candidatus Kaiseribacteriota</taxon>
    </lineage>
</organism>
<dbReference type="GO" id="GO:0016020">
    <property type="term" value="C:membrane"/>
    <property type="evidence" value="ECO:0007669"/>
    <property type="project" value="InterPro"/>
</dbReference>
<keyword evidence="1" id="KW-0472">Membrane</keyword>
<feature type="transmembrane region" description="Helical" evidence="1">
    <location>
        <begin position="19"/>
        <end position="36"/>
    </location>
</feature>
<proteinExistence type="predicted"/>
<keyword evidence="1" id="KW-0812">Transmembrane</keyword>
<dbReference type="STRING" id="1798531.A2392_00150"/>
<evidence type="ECO:0000313" key="2">
    <source>
        <dbReference type="EMBL" id="OGG85823.1"/>
    </source>
</evidence>
<evidence type="ECO:0008006" key="4">
    <source>
        <dbReference type="Google" id="ProtNLM"/>
    </source>
</evidence>